<sequence length="213" mass="23490">MQKSFTASRRTTPKPELARSAAQCAVTGRLHVNPPIFPTAYLIDEPDPGCCPMEHVMIALSLPPIAIPSIDILRLKRVTDHAVYGFHPVGNFLRSEIDRASIHPPSTMPDCVRLDEWVDFRPDDGEPMRSAILVMPEKFWSYRRHVSILSPVGAALLGLQAGDRMPYVDGAGKSCTLSVIRVQTPDVKPFAAEKSKEWHTSWNDGPPDGPEAA</sequence>
<dbReference type="Proteomes" id="UP000682843">
    <property type="component" value="Chromosome"/>
</dbReference>
<feature type="region of interest" description="Disordered" evidence="1">
    <location>
        <begin position="191"/>
        <end position="213"/>
    </location>
</feature>
<feature type="domain" description="Transcription elongation factor GreA/GreB C-terminal" evidence="2">
    <location>
        <begin position="110"/>
        <end position="182"/>
    </location>
</feature>
<dbReference type="EMBL" id="CP036498">
    <property type="protein sequence ID" value="QUS42056.1"/>
    <property type="molecule type" value="Genomic_DNA"/>
</dbReference>
<reference evidence="3 4" key="1">
    <citation type="submission" date="2019-02" db="EMBL/GenBank/DDBJ databases">
        <title>Emended description of the genus Rhodopseudomonas and description of Rhodopseudomonas albus sp. nov., a non-phototrophic, heavy-metal-tolerant bacterium isolated from garden soil.</title>
        <authorList>
            <person name="Bao Z."/>
            <person name="Cao W.W."/>
            <person name="Sato Y."/>
            <person name="Nishizawa T."/>
            <person name="Zhao J."/>
            <person name="Guo Y."/>
            <person name="Ohta H."/>
        </authorList>
    </citation>
    <scope>NUCLEOTIDE SEQUENCE [LARGE SCALE GENOMIC DNA]</scope>
    <source>
        <strain evidence="3 4">SK50-23</strain>
    </source>
</reference>
<evidence type="ECO:0000313" key="3">
    <source>
        <dbReference type="EMBL" id="QUS42056.1"/>
    </source>
</evidence>
<organism evidence="3 4">
    <name type="scientific">Tardiphaga alba</name>
    <dbReference type="NCBI Taxonomy" id="340268"/>
    <lineage>
        <taxon>Bacteria</taxon>
        <taxon>Pseudomonadati</taxon>
        <taxon>Pseudomonadota</taxon>
        <taxon>Alphaproteobacteria</taxon>
        <taxon>Hyphomicrobiales</taxon>
        <taxon>Nitrobacteraceae</taxon>
        <taxon>Tardiphaga</taxon>
    </lineage>
</organism>
<keyword evidence="4" id="KW-1185">Reference proteome</keyword>
<name>A0ABX8AGJ9_9BRAD</name>
<dbReference type="InterPro" id="IPR001437">
    <property type="entry name" value="Tscrpt_elong_fac_GreA/B_C"/>
</dbReference>
<accession>A0ABX8AGJ9</accession>
<protein>
    <recommendedName>
        <fullName evidence="2">Transcription elongation factor GreA/GreB C-terminal domain-containing protein</fullName>
    </recommendedName>
</protein>
<evidence type="ECO:0000259" key="2">
    <source>
        <dbReference type="Pfam" id="PF01272"/>
    </source>
</evidence>
<dbReference type="Pfam" id="PF01272">
    <property type="entry name" value="GreA_GreB"/>
    <property type="match status" value="1"/>
</dbReference>
<dbReference type="InterPro" id="IPR018151">
    <property type="entry name" value="TF_GreA/GreB_CS"/>
</dbReference>
<proteinExistence type="predicted"/>
<dbReference type="InterPro" id="IPR036953">
    <property type="entry name" value="GreA/GreB_C_sf"/>
</dbReference>
<gene>
    <name evidence="3" type="ORF">RPMA_26965</name>
</gene>
<dbReference type="SUPFAM" id="SSF54534">
    <property type="entry name" value="FKBP-like"/>
    <property type="match status" value="1"/>
</dbReference>
<evidence type="ECO:0000313" key="4">
    <source>
        <dbReference type="Proteomes" id="UP000682843"/>
    </source>
</evidence>
<evidence type="ECO:0000256" key="1">
    <source>
        <dbReference type="SAM" id="MobiDB-lite"/>
    </source>
</evidence>
<dbReference type="PROSITE" id="PS00830">
    <property type="entry name" value="GREAB_2"/>
    <property type="match status" value="1"/>
</dbReference>
<dbReference type="Gene3D" id="3.10.50.30">
    <property type="entry name" value="Transcription elongation factor, GreA/GreB, C-terminal domain"/>
    <property type="match status" value="1"/>
</dbReference>